<dbReference type="Proteomes" id="UP001597549">
    <property type="component" value="Unassembled WGS sequence"/>
</dbReference>
<name>A0ABW5Z7Y1_9FLAO</name>
<gene>
    <name evidence="1" type="ORF">ACFSX9_09570</name>
</gene>
<evidence type="ECO:0008006" key="3">
    <source>
        <dbReference type="Google" id="ProtNLM"/>
    </source>
</evidence>
<comment type="caution">
    <text evidence="1">The sequence shown here is derived from an EMBL/GenBank/DDBJ whole genome shotgun (WGS) entry which is preliminary data.</text>
</comment>
<evidence type="ECO:0000313" key="1">
    <source>
        <dbReference type="EMBL" id="MFD2908985.1"/>
    </source>
</evidence>
<reference evidence="2" key="1">
    <citation type="journal article" date="2019" name="Int. J. Syst. Evol. Microbiol.">
        <title>The Global Catalogue of Microorganisms (GCM) 10K type strain sequencing project: providing services to taxonomists for standard genome sequencing and annotation.</title>
        <authorList>
            <consortium name="The Broad Institute Genomics Platform"/>
            <consortium name="The Broad Institute Genome Sequencing Center for Infectious Disease"/>
            <person name="Wu L."/>
            <person name="Ma J."/>
        </authorList>
    </citation>
    <scope>NUCLEOTIDE SEQUENCE [LARGE SCALE GENOMIC DNA]</scope>
    <source>
        <strain evidence="2">KCTC 52644</strain>
    </source>
</reference>
<sequence length="239" mass="27353">MKNKLVLILLFVLPIATYLIFSSATHNSLFLPTLTKNNAEIPKNWTSLDNSKIALKGKITILGFVGNNVIENRGNFFNLNQKIYNKFKGFTDFQMVMVTPRGNEGKADQILSELEPITENMSGWKFVFGEPAEIQEFYNSYKLAGGLDENFGTSSVIIVDKELSHRGRKGKDRKGDDEYKESYNTISAADLHNQMTDDVKIILREYRLALTKNNNKRKDAFRDKIEENIEKNKKSKNEQ</sequence>
<protein>
    <recommendedName>
        <fullName evidence="3">Membrane or secreted protein</fullName>
    </recommendedName>
</protein>
<proteinExistence type="predicted"/>
<evidence type="ECO:0000313" key="2">
    <source>
        <dbReference type="Proteomes" id="UP001597549"/>
    </source>
</evidence>
<accession>A0ABW5Z7Y1</accession>
<dbReference type="EMBL" id="JBHUOL010000012">
    <property type="protein sequence ID" value="MFD2908985.1"/>
    <property type="molecule type" value="Genomic_DNA"/>
</dbReference>
<organism evidence="1 2">
    <name type="scientific">Flavobacterium ardleyense</name>
    <dbReference type="NCBI Taxonomy" id="2038737"/>
    <lineage>
        <taxon>Bacteria</taxon>
        <taxon>Pseudomonadati</taxon>
        <taxon>Bacteroidota</taxon>
        <taxon>Flavobacteriia</taxon>
        <taxon>Flavobacteriales</taxon>
        <taxon>Flavobacteriaceae</taxon>
        <taxon>Flavobacterium</taxon>
    </lineage>
</organism>
<keyword evidence="2" id="KW-1185">Reference proteome</keyword>
<dbReference type="RefSeq" id="WP_379807017.1">
    <property type="nucleotide sequence ID" value="NZ_JBHUOL010000012.1"/>
</dbReference>